<dbReference type="RefSeq" id="WP_153713597.1">
    <property type="nucleotide sequence ID" value="NZ_CP045871.1"/>
</dbReference>
<evidence type="ECO:0000313" key="1">
    <source>
        <dbReference type="EMBL" id="QGG80093.1"/>
    </source>
</evidence>
<accession>A0A5Q2QA40</accession>
<protein>
    <submittedName>
        <fullName evidence="1">HopJ type III effector protein</fullName>
    </submittedName>
</protein>
<dbReference type="Pfam" id="PF08888">
    <property type="entry name" value="HopJ"/>
    <property type="match status" value="1"/>
</dbReference>
<keyword evidence="2" id="KW-1185">Reference proteome</keyword>
<gene>
    <name evidence="1" type="ORF">GH975_05705</name>
</gene>
<dbReference type="EMBL" id="CP045871">
    <property type="protein sequence ID" value="QGG80093.1"/>
    <property type="molecule type" value="Genomic_DNA"/>
</dbReference>
<organism evidence="1 2">
    <name type="scientific">Litorivicinus lipolyticus</name>
    <dbReference type="NCBI Taxonomy" id="418701"/>
    <lineage>
        <taxon>Bacteria</taxon>
        <taxon>Pseudomonadati</taxon>
        <taxon>Pseudomonadota</taxon>
        <taxon>Gammaproteobacteria</taxon>
        <taxon>Oceanospirillales</taxon>
        <taxon>Litorivicinaceae</taxon>
        <taxon>Litorivicinus</taxon>
    </lineage>
</organism>
<evidence type="ECO:0000313" key="2">
    <source>
        <dbReference type="Proteomes" id="UP000388235"/>
    </source>
</evidence>
<sequence>MNDVATLLMRLVKKPNELMFVDVIATIDRAYRFAPTAFSNGTADNTAEQNQGSAKVLAFARLHNLGEPQTLACWAEHYRSVLDHPEGTDHQNIRQFIQTGWAGVQLPSDCLVLINQTVK</sequence>
<proteinExistence type="predicted"/>
<dbReference type="InterPro" id="IPR014984">
    <property type="entry name" value="HopJ"/>
</dbReference>
<dbReference type="KEGG" id="llp:GH975_05705"/>
<reference evidence="1 2" key="1">
    <citation type="submission" date="2019-11" db="EMBL/GenBank/DDBJ databases">
        <authorList>
            <person name="Khan S.A."/>
            <person name="Jeon C.O."/>
            <person name="Chun B.H."/>
        </authorList>
    </citation>
    <scope>NUCLEOTIDE SEQUENCE [LARGE SCALE GENOMIC DNA]</scope>
    <source>
        <strain evidence="1 2">IMCC 1097</strain>
    </source>
</reference>
<dbReference type="Gene3D" id="3.20.160.10">
    <property type="entry name" value="vpa0580 domain like"/>
    <property type="match status" value="1"/>
</dbReference>
<dbReference type="OrthoDB" id="9790826at2"/>
<dbReference type="Proteomes" id="UP000388235">
    <property type="component" value="Chromosome"/>
</dbReference>
<name>A0A5Q2QA40_9GAMM</name>
<dbReference type="InterPro" id="IPR038604">
    <property type="entry name" value="HopJ_sf"/>
</dbReference>
<dbReference type="AlphaFoldDB" id="A0A5Q2QA40"/>